<accession>A0ACA9R8K9</accession>
<feature type="non-terminal residue" evidence="1">
    <location>
        <position position="1"/>
    </location>
</feature>
<name>A0ACA9R8K9_9GLOM</name>
<evidence type="ECO:0000313" key="2">
    <source>
        <dbReference type="Proteomes" id="UP000789920"/>
    </source>
</evidence>
<proteinExistence type="predicted"/>
<reference evidence="1" key="1">
    <citation type="submission" date="2021-06" db="EMBL/GenBank/DDBJ databases">
        <authorList>
            <person name="Kallberg Y."/>
            <person name="Tangrot J."/>
            <person name="Rosling A."/>
        </authorList>
    </citation>
    <scope>NUCLEOTIDE SEQUENCE</scope>
    <source>
        <strain evidence="1">MA461A</strain>
    </source>
</reference>
<keyword evidence="2" id="KW-1185">Reference proteome</keyword>
<dbReference type="Proteomes" id="UP000789920">
    <property type="component" value="Unassembled WGS sequence"/>
</dbReference>
<evidence type="ECO:0000313" key="1">
    <source>
        <dbReference type="EMBL" id="CAG8782045.1"/>
    </source>
</evidence>
<comment type="caution">
    <text evidence="1">The sequence shown here is derived from an EMBL/GenBank/DDBJ whole genome shotgun (WGS) entry which is preliminary data.</text>
</comment>
<protein>
    <submittedName>
        <fullName evidence="1">9960_t:CDS:1</fullName>
    </submittedName>
</protein>
<sequence length="66" mass="7265">PGQEKVLLAEISKKNKAVKSKVVVYEAESGKSMKPKNEKAKLSSYIGEAGGSRNLRIFEDGSREIR</sequence>
<dbReference type="EMBL" id="CAJVQC010045839">
    <property type="protein sequence ID" value="CAG8782045.1"/>
    <property type="molecule type" value="Genomic_DNA"/>
</dbReference>
<gene>
    <name evidence="1" type="ORF">RPERSI_LOCUS17737</name>
</gene>
<organism evidence="1 2">
    <name type="scientific">Racocetra persica</name>
    <dbReference type="NCBI Taxonomy" id="160502"/>
    <lineage>
        <taxon>Eukaryota</taxon>
        <taxon>Fungi</taxon>
        <taxon>Fungi incertae sedis</taxon>
        <taxon>Mucoromycota</taxon>
        <taxon>Glomeromycotina</taxon>
        <taxon>Glomeromycetes</taxon>
        <taxon>Diversisporales</taxon>
        <taxon>Gigasporaceae</taxon>
        <taxon>Racocetra</taxon>
    </lineage>
</organism>